<dbReference type="PATRIC" id="fig|652.5.peg.2029"/>
<protein>
    <submittedName>
        <fullName evidence="1">Uncharacterized protein</fullName>
    </submittedName>
</protein>
<evidence type="ECO:0000313" key="1">
    <source>
        <dbReference type="EMBL" id="ALP39873.1"/>
    </source>
</evidence>
<dbReference type="AlphaFoldDB" id="A0A0S2SDW5"/>
<dbReference type="Proteomes" id="UP000058114">
    <property type="component" value="Chromosome"/>
</dbReference>
<dbReference type="EMBL" id="CP013067">
    <property type="protein sequence ID" value="ALP39873.1"/>
    <property type="molecule type" value="Genomic_DNA"/>
</dbReference>
<accession>A0A0S2SDW5</accession>
<sequence length="70" mass="7751">MKEGYAVEINVEKAEEQLLLCEQITETEGTCYPDDTYEDGIKAALLWALGLGPAPLNAEEYQGVTPLQFE</sequence>
<gene>
    <name evidence="1" type="ORF">WL1483_454</name>
</gene>
<name>A0A0S2SDW5_9GAMM</name>
<proteinExistence type="predicted"/>
<evidence type="ECO:0000313" key="2">
    <source>
        <dbReference type="Proteomes" id="UP000058114"/>
    </source>
</evidence>
<reference evidence="2" key="1">
    <citation type="submission" date="2015-10" db="EMBL/GenBank/DDBJ databases">
        <title>Complete Genome Sequence of Aeromonas schubertii strain WL1483.</title>
        <authorList>
            <person name="Liu L."/>
        </authorList>
    </citation>
    <scope>NUCLEOTIDE SEQUENCE [LARGE SCALE GENOMIC DNA]</scope>
    <source>
        <strain evidence="2">WL1483</strain>
    </source>
</reference>
<reference evidence="1 2" key="2">
    <citation type="journal article" date="2016" name="Genome Announc.">
        <title>Complete Genome Sequence of the Highly Virulent Aeromonas schubertii Strain WL1483, Isolated from Diseased Snakehead Fish (Channa argus) in China.</title>
        <authorList>
            <person name="Liu L."/>
            <person name="Li N."/>
            <person name="Zhang D."/>
            <person name="Fu X."/>
            <person name="Shi C."/>
            <person name="Lin Q."/>
            <person name="Hao G."/>
        </authorList>
    </citation>
    <scope>NUCLEOTIDE SEQUENCE [LARGE SCALE GENOMIC DNA]</scope>
    <source>
        <strain evidence="1 2">WL1483</strain>
    </source>
</reference>
<dbReference type="KEGG" id="asr:WL1483_454"/>
<organism evidence="1 2">
    <name type="scientific">Aeromonas schubertii</name>
    <dbReference type="NCBI Taxonomy" id="652"/>
    <lineage>
        <taxon>Bacteria</taxon>
        <taxon>Pseudomonadati</taxon>
        <taxon>Pseudomonadota</taxon>
        <taxon>Gammaproteobacteria</taxon>
        <taxon>Aeromonadales</taxon>
        <taxon>Aeromonadaceae</taxon>
        <taxon>Aeromonas</taxon>
    </lineage>
</organism>